<organism evidence="1">
    <name type="scientific">Ophidiomyces ophidiicola</name>
    <dbReference type="NCBI Taxonomy" id="1387563"/>
    <lineage>
        <taxon>Eukaryota</taxon>
        <taxon>Fungi</taxon>
        <taxon>Dikarya</taxon>
        <taxon>Ascomycota</taxon>
        <taxon>Pezizomycotina</taxon>
        <taxon>Eurotiomycetes</taxon>
        <taxon>Eurotiomycetidae</taxon>
        <taxon>Onygenales</taxon>
        <taxon>Onygenaceae</taxon>
        <taxon>Ophidiomyces</taxon>
    </lineage>
</organism>
<gene>
    <name evidence="1" type="ORF">LOY88_006338</name>
</gene>
<reference evidence="1" key="1">
    <citation type="journal article" date="2022" name="bioRxiv">
        <title>Population genetic analysis of Ophidiomyces ophidiicola, the causative agent of snake fungal disease, indicates recent introductions to the USA.</title>
        <authorList>
            <person name="Ladner J.T."/>
            <person name="Palmer J.M."/>
            <person name="Ettinger C.L."/>
            <person name="Stajich J.E."/>
            <person name="Farrell T.M."/>
            <person name="Glorioso B.M."/>
            <person name="Lawson B."/>
            <person name="Price S.J."/>
            <person name="Stengle A.G."/>
            <person name="Grear D.A."/>
            <person name="Lorch J.M."/>
        </authorList>
    </citation>
    <scope>NUCLEOTIDE SEQUENCE</scope>
    <source>
        <strain evidence="1">NWHC 24266-5</strain>
    </source>
</reference>
<proteinExistence type="predicted"/>
<evidence type="ECO:0000313" key="1">
    <source>
        <dbReference type="EMBL" id="KAI2382075.1"/>
    </source>
</evidence>
<accession>A0ACB8UN67</accession>
<sequence length="115" mass="12723">MAPPLNTPANKPSAISAVYRAPAPLSHPETPLQHTTQHRLTTSLSSHTADNTTNKTTYLSELRNSVVSLQAEINLYLTARMEEDKAQQLKVGGKDESKDEENYGEEVVDDEDEED</sequence>
<dbReference type="EMBL" id="JALBCA010000146">
    <property type="protein sequence ID" value="KAI2382075.1"/>
    <property type="molecule type" value="Genomic_DNA"/>
</dbReference>
<protein>
    <submittedName>
        <fullName evidence="1">Uncharacterized protein</fullName>
    </submittedName>
</protein>
<name>A0ACB8UN67_9EURO</name>
<comment type="caution">
    <text evidence="1">The sequence shown here is derived from an EMBL/GenBank/DDBJ whole genome shotgun (WGS) entry which is preliminary data.</text>
</comment>